<dbReference type="PANTHER" id="PTHR16306:SF0">
    <property type="entry name" value="TRANSLIN-ASSOCIATED FACTOR X-INTERACTING PROTEIN 1"/>
    <property type="match status" value="1"/>
</dbReference>
<dbReference type="Proteomes" id="UP000677054">
    <property type="component" value="Unassembled WGS sequence"/>
</dbReference>
<keyword evidence="1" id="KW-0175">Coiled coil</keyword>
<organism evidence="2">
    <name type="scientific">Darwinula stevensoni</name>
    <dbReference type="NCBI Taxonomy" id="69355"/>
    <lineage>
        <taxon>Eukaryota</taxon>
        <taxon>Metazoa</taxon>
        <taxon>Ecdysozoa</taxon>
        <taxon>Arthropoda</taxon>
        <taxon>Crustacea</taxon>
        <taxon>Oligostraca</taxon>
        <taxon>Ostracoda</taxon>
        <taxon>Podocopa</taxon>
        <taxon>Podocopida</taxon>
        <taxon>Darwinulocopina</taxon>
        <taxon>Darwinuloidea</taxon>
        <taxon>Darwinulidae</taxon>
        <taxon>Darwinula</taxon>
    </lineage>
</organism>
<evidence type="ECO:0000313" key="3">
    <source>
        <dbReference type="Proteomes" id="UP000677054"/>
    </source>
</evidence>
<evidence type="ECO:0008006" key="4">
    <source>
        <dbReference type="Google" id="ProtNLM"/>
    </source>
</evidence>
<accession>A0A7R9FQ79</accession>
<protein>
    <recommendedName>
        <fullName evidence="4">Translin-associated factor X-interacting protein 1 N-terminal domain-containing protein</fullName>
    </recommendedName>
</protein>
<name>A0A7R9FQ79_9CRUS</name>
<dbReference type="PANTHER" id="PTHR16306">
    <property type="entry name" value="TRANSLIN-ASSOCIATED FACTOR X-INTERACTING PROTEIN 1"/>
    <property type="match status" value="1"/>
</dbReference>
<sequence>MRDLEKCSRQLSILQTDYNQVIPLREFQELEASHLLVVQEKARLRRDLDLAKTELATALQECEVLKRENATLSVANRSLSRYGTPRPDWEKSHHSSLSCMECLESSQVEEWKKQGQKRSSREKLLILLRLVCSTRKPEIGPPQFFQGKGTGPGVPRYLRFEGLVRNRHLAPRDACLLIQDIWKGKCELKESPYKRIPLETYLGSYFEERYPKKFIRMEWSYNLIDACQRFPHDDVIGLFWGILCGKYDEEIYHSQRKIVQRLKKSLKEAAKQVRVPPRLITFPCSGGEKLEATECTLQTGGEEVSIQAFIQVLRDEYPAISLKDLRELLDEAKCELKLHSTAKTIPFLPLVTLTDEGKAGGFLALLWKHRAKAQEEYVQDIGKALSKHKESSIGPYELSRALATVDPQIADQSANTTLKLLKFDFLLTVGVTPSNA</sequence>
<feature type="coiled-coil region" evidence="1">
    <location>
        <begin position="41"/>
        <end position="68"/>
    </location>
</feature>
<gene>
    <name evidence="2" type="ORF">DSTB1V02_LOCUS10641</name>
</gene>
<reference evidence="2" key="1">
    <citation type="submission" date="2020-11" db="EMBL/GenBank/DDBJ databases">
        <authorList>
            <person name="Tran Van P."/>
        </authorList>
    </citation>
    <scope>NUCLEOTIDE SEQUENCE</scope>
</reference>
<dbReference type="EMBL" id="LR902640">
    <property type="protein sequence ID" value="CAD7250872.1"/>
    <property type="molecule type" value="Genomic_DNA"/>
</dbReference>
<keyword evidence="3" id="KW-1185">Reference proteome</keyword>
<evidence type="ECO:0000313" key="2">
    <source>
        <dbReference type="EMBL" id="CAD7250872.1"/>
    </source>
</evidence>
<dbReference type="GO" id="GO:0005737">
    <property type="term" value="C:cytoplasm"/>
    <property type="evidence" value="ECO:0007669"/>
    <property type="project" value="TreeGrafter"/>
</dbReference>
<dbReference type="AlphaFoldDB" id="A0A7R9FQ79"/>
<evidence type="ECO:0000256" key="1">
    <source>
        <dbReference type="SAM" id="Coils"/>
    </source>
</evidence>
<proteinExistence type="predicted"/>
<dbReference type="OrthoDB" id="261426at2759"/>
<dbReference type="EMBL" id="CAJPEV010003123">
    <property type="protein sequence ID" value="CAG0898990.1"/>
    <property type="molecule type" value="Genomic_DNA"/>
</dbReference>